<dbReference type="RefSeq" id="WP_186774863.1">
    <property type="nucleotide sequence ID" value="NZ_SJPK01000004.1"/>
</dbReference>
<sequence length="590" mass="64784">MNEPSEKARFEFLVNSLIDQRITRAQTEELERYLLDCPERQQRYLDRIEVHVTLTRILGGMRFSPSPARVSLATKQPRWLRRTLIGPIAVVAASLLVIATASLLQHWQPNVDVSRPVAMSGNSRNSDAEPTDNGLSHATSVVFAQNSGAEFFGSLAPEVGTVLEMNRQFILTEGMIELAFPKGATALVDAPAIFSVVSSERLFLEAGQCSVHAPEGAQGFEVETPLANVIDLGTRFGVGVDSSGETNVQVIEGAAEVIEKSPDGEAISAPELLTANDSAVYPHDLQRSRGVSALNPPIYRYGLPDRILQYQAAPAPSPDARGVQELLSISVQRGGTPFQYEIDDIIPTEVTYFRSTQRDEVQPVAYRYGDNRPIAELLQSDNSLDTGIFNPGASKQALTSSPTENTVGMTFRFDRPVVNSIGPDIVFFELQSYSNPKMGDAFHVSPLEFRRGLHSHTVREFDIPMNSPEALKVAGFGVLRFEHQIDSIADLYSGRHSQRYRHFNFRALAVGIDLSDLGYDENEVVDGIFVQDADDDETHNGGSMVDPVYVGGFPPIDTDLRHVESTTSVHQIDSKKDLPLFGAAVKNQVE</sequence>
<keyword evidence="4" id="KW-1185">Reference proteome</keyword>
<evidence type="ECO:0000256" key="1">
    <source>
        <dbReference type="SAM" id="Phobius"/>
    </source>
</evidence>
<keyword evidence="1" id="KW-0472">Membrane</keyword>
<proteinExistence type="predicted"/>
<name>A0A5C5XVT5_9BACT</name>
<organism evidence="3 4">
    <name type="scientific">Allorhodopirellula solitaria</name>
    <dbReference type="NCBI Taxonomy" id="2527987"/>
    <lineage>
        <taxon>Bacteria</taxon>
        <taxon>Pseudomonadati</taxon>
        <taxon>Planctomycetota</taxon>
        <taxon>Planctomycetia</taxon>
        <taxon>Pirellulales</taxon>
        <taxon>Pirellulaceae</taxon>
        <taxon>Allorhodopirellula</taxon>
    </lineage>
</organism>
<dbReference type="PANTHER" id="PTHR30273:SF2">
    <property type="entry name" value="PROTEIN FECR"/>
    <property type="match status" value="1"/>
</dbReference>
<evidence type="ECO:0000313" key="3">
    <source>
        <dbReference type="EMBL" id="TWT67446.1"/>
    </source>
</evidence>
<keyword evidence="1" id="KW-0812">Transmembrane</keyword>
<dbReference type="InterPro" id="IPR012373">
    <property type="entry name" value="Ferrdict_sens_TM"/>
</dbReference>
<dbReference type="PANTHER" id="PTHR30273">
    <property type="entry name" value="PERIPLASMIC SIGNAL SENSOR AND SIGMA FACTOR ACTIVATOR FECR-RELATED"/>
    <property type="match status" value="1"/>
</dbReference>
<evidence type="ECO:0000259" key="2">
    <source>
        <dbReference type="Pfam" id="PF04773"/>
    </source>
</evidence>
<feature type="transmembrane region" description="Helical" evidence="1">
    <location>
        <begin position="84"/>
        <end position="107"/>
    </location>
</feature>
<dbReference type="EMBL" id="SJPK01000004">
    <property type="protein sequence ID" value="TWT67446.1"/>
    <property type="molecule type" value="Genomic_DNA"/>
</dbReference>
<dbReference type="AlphaFoldDB" id="A0A5C5XVT5"/>
<dbReference type="Gene3D" id="2.60.120.1440">
    <property type="match status" value="1"/>
</dbReference>
<protein>
    <submittedName>
        <fullName evidence="3">FecR protein</fullName>
    </submittedName>
</protein>
<gene>
    <name evidence="3" type="ORF">CA85_22970</name>
</gene>
<accession>A0A5C5XVT5</accession>
<dbReference type="Proteomes" id="UP000318053">
    <property type="component" value="Unassembled WGS sequence"/>
</dbReference>
<comment type="caution">
    <text evidence="3">The sequence shown here is derived from an EMBL/GenBank/DDBJ whole genome shotgun (WGS) entry which is preliminary data.</text>
</comment>
<dbReference type="Pfam" id="PF04773">
    <property type="entry name" value="FecR"/>
    <property type="match status" value="1"/>
</dbReference>
<dbReference type="GO" id="GO:0016989">
    <property type="term" value="F:sigma factor antagonist activity"/>
    <property type="evidence" value="ECO:0007669"/>
    <property type="project" value="TreeGrafter"/>
</dbReference>
<keyword evidence="1" id="KW-1133">Transmembrane helix</keyword>
<evidence type="ECO:0000313" key="4">
    <source>
        <dbReference type="Proteomes" id="UP000318053"/>
    </source>
</evidence>
<dbReference type="InterPro" id="IPR006860">
    <property type="entry name" value="FecR"/>
</dbReference>
<feature type="domain" description="FecR protein" evidence="2">
    <location>
        <begin position="200"/>
        <end position="255"/>
    </location>
</feature>
<reference evidence="3 4" key="1">
    <citation type="submission" date="2019-02" db="EMBL/GenBank/DDBJ databases">
        <title>Deep-cultivation of Planctomycetes and their phenomic and genomic characterization uncovers novel biology.</title>
        <authorList>
            <person name="Wiegand S."/>
            <person name="Jogler M."/>
            <person name="Boedeker C."/>
            <person name="Pinto D."/>
            <person name="Vollmers J."/>
            <person name="Rivas-Marin E."/>
            <person name="Kohn T."/>
            <person name="Peeters S.H."/>
            <person name="Heuer A."/>
            <person name="Rast P."/>
            <person name="Oberbeckmann S."/>
            <person name="Bunk B."/>
            <person name="Jeske O."/>
            <person name="Meyerdierks A."/>
            <person name="Storesund J.E."/>
            <person name="Kallscheuer N."/>
            <person name="Luecker S."/>
            <person name="Lage O.M."/>
            <person name="Pohl T."/>
            <person name="Merkel B.J."/>
            <person name="Hornburger P."/>
            <person name="Mueller R.-W."/>
            <person name="Bruemmer F."/>
            <person name="Labrenz M."/>
            <person name="Spormann A.M."/>
            <person name="Op Den Camp H."/>
            <person name="Overmann J."/>
            <person name="Amann R."/>
            <person name="Jetten M.S.M."/>
            <person name="Mascher T."/>
            <person name="Medema M.H."/>
            <person name="Devos D.P."/>
            <person name="Kaster A.-K."/>
            <person name="Ovreas L."/>
            <person name="Rohde M."/>
            <person name="Galperin M.Y."/>
            <person name="Jogler C."/>
        </authorList>
    </citation>
    <scope>NUCLEOTIDE SEQUENCE [LARGE SCALE GENOMIC DNA]</scope>
    <source>
        <strain evidence="3 4">CA85</strain>
    </source>
</reference>